<dbReference type="EMBL" id="AFZF02000003">
    <property type="protein sequence ID" value="EHL15655.1"/>
    <property type="molecule type" value="Genomic_DNA"/>
</dbReference>
<dbReference type="GO" id="GO:0046872">
    <property type="term" value="F:metal ion binding"/>
    <property type="evidence" value="ECO:0007669"/>
    <property type="project" value="UniProtKB-KW"/>
</dbReference>
<evidence type="ECO:0000313" key="8">
    <source>
        <dbReference type="Proteomes" id="UP000017818"/>
    </source>
</evidence>
<feature type="binding site" evidence="3">
    <location>
        <position position="316"/>
    </location>
    <ligand>
        <name>(S)-malate</name>
        <dbReference type="ChEBI" id="CHEBI:15589"/>
    </ligand>
</feature>
<feature type="binding site" evidence="4">
    <location>
        <position position="134"/>
    </location>
    <ligand>
        <name>a divalent metal cation</name>
        <dbReference type="ChEBI" id="CHEBI:60240"/>
    </ligand>
</feature>
<comment type="cofactor">
    <cofactor evidence="4">
        <name>Mg(2+)</name>
        <dbReference type="ChEBI" id="CHEBI:18420"/>
    </cofactor>
    <cofactor evidence="4">
        <name>Mn(2+)</name>
        <dbReference type="ChEBI" id="CHEBI:29035"/>
    </cofactor>
    <text evidence="4">Divalent metal cations. Prefers magnesium or manganese.</text>
</comment>
<dbReference type="SUPFAM" id="SSF51735">
    <property type="entry name" value="NAD(P)-binding Rossmann-fold domains"/>
    <property type="match status" value="1"/>
</dbReference>
<evidence type="ECO:0000313" key="7">
    <source>
        <dbReference type="EMBL" id="EHL15655.1"/>
    </source>
</evidence>
<feature type="domain" description="Malic enzyme NAD-binding" evidence="5">
    <location>
        <begin position="163"/>
        <end position="384"/>
    </location>
</feature>
<evidence type="ECO:0000256" key="1">
    <source>
        <dbReference type="ARBA" id="ARBA00008785"/>
    </source>
</evidence>
<dbReference type="InterPro" id="IPR001891">
    <property type="entry name" value="Malic_OxRdtase"/>
</dbReference>
<evidence type="ECO:0000259" key="6">
    <source>
        <dbReference type="SMART" id="SM01274"/>
    </source>
</evidence>
<dbReference type="Pfam" id="PF03949">
    <property type="entry name" value="Malic_M"/>
    <property type="match status" value="1"/>
</dbReference>
<dbReference type="SMART" id="SM00919">
    <property type="entry name" value="Malic_M"/>
    <property type="match status" value="1"/>
</dbReference>
<dbReference type="PATRIC" id="fig|796939.3.peg.1573"/>
<dbReference type="FunFam" id="3.40.50.10380:FF:000003">
    <property type="entry name" value="NADP-dependent malic enzyme"/>
    <property type="match status" value="1"/>
</dbReference>
<feature type="binding site" evidence="4">
    <location>
        <position position="135"/>
    </location>
    <ligand>
        <name>a divalent metal cation</name>
        <dbReference type="ChEBI" id="CHEBI:60240"/>
    </ligand>
</feature>
<dbReference type="PANTHER" id="PTHR43237:SF4">
    <property type="entry name" value="NADP-DEPENDENT MALIC ENZYME"/>
    <property type="match status" value="1"/>
</dbReference>
<comment type="similarity">
    <text evidence="1">Belongs to the malic enzymes family.</text>
</comment>
<dbReference type="PANTHER" id="PTHR43237">
    <property type="entry name" value="NADP-DEPENDENT MALIC ENZYME"/>
    <property type="match status" value="1"/>
</dbReference>
<evidence type="ECO:0000259" key="5">
    <source>
        <dbReference type="SMART" id="SM00919"/>
    </source>
</evidence>
<dbReference type="InterPro" id="IPR012302">
    <property type="entry name" value="Malic_NAD-bd"/>
</dbReference>
<dbReference type="InterPro" id="IPR037062">
    <property type="entry name" value="Malic_N_dom_sf"/>
</dbReference>
<dbReference type="Gene3D" id="3.40.50.720">
    <property type="entry name" value="NAD(P)-binding Rossmann-like Domain"/>
    <property type="match status" value="1"/>
</dbReference>
<dbReference type="Gene3D" id="3.40.50.10380">
    <property type="entry name" value="Malic enzyme, N-terminal domain"/>
    <property type="match status" value="1"/>
</dbReference>
<evidence type="ECO:0000256" key="4">
    <source>
        <dbReference type="PIRSR" id="PIRSR000106-3"/>
    </source>
</evidence>
<dbReference type="PIRSF" id="PIRSF000106">
    <property type="entry name" value="ME"/>
    <property type="match status" value="1"/>
</dbReference>
<feature type="binding site" evidence="4">
    <location>
        <position position="160"/>
    </location>
    <ligand>
        <name>a divalent metal cation</name>
        <dbReference type="ChEBI" id="CHEBI:60240"/>
    </ligand>
</feature>
<dbReference type="InterPro" id="IPR046346">
    <property type="entry name" value="Aminoacid_DH-like_N_sf"/>
</dbReference>
<dbReference type="GO" id="GO:0051287">
    <property type="term" value="F:NAD binding"/>
    <property type="evidence" value="ECO:0007669"/>
    <property type="project" value="InterPro"/>
</dbReference>
<name>V9HUH3_9FIRM</name>
<evidence type="ECO:0000256" key="3">
    <source>
        <dbReference type="PIRSR" id="PIRSR000106-2"/>
    </source>
</evidence>
<dbReference type="Proteomes" id="UP000017818">
    <property type="component" value="Unassembled WGS sequence"/>
</dbReference>
<comment type="caution">
    <text evidence="7">The sequence shown here is derived from an EMBL/GenBank/DDBJ whole genome shotgun (WGS) entry which is preliminary data.</text>
</comment>
<dbReference type="CDD" id="cd05311">
    <property type="entry name" value="NAD_bind_2_malic_enz"/>
    <property type="match status" value="1"/>
</dbReference>
<keyword evidence="4" id="KW-0479">Metal-binding</keyword>
<reference evidence="7 8" key="1">
    <citation type="submission" date="2012-05" db="EMBL/GenBank/DDBJ databases">
        <title>The Genome Sequence of Eubacteriaceae bacterium CM2.</title>
        <authorList>
            <consortium name="The Broad Institute Genome Sequencing Platform"/>
            <person name="Earl A."/>
            <person name="Ward D."/>
            <person name="Feldgarden M."/>
            <person name="Gevers D."/>
            <person name="Sizova M."/>
            <person name="Hazen A."/>
            <person name="Epstein S."/>
            <person name="Walker B."/>
            <person name="Young S.K."/>
            <person name="Zeng Q."/>
            <person name="Gargeya S."/>
            <person name="Fitzgerald M."/>
            <person name="Haas B."/>
            <person name="Abouelleil A."/>
            <person name="Alvarado L."/>
            <person name="Arachchi H.M."/>
            <person name="Berlin A."/>
            <person name="Chapman S.B."/>
            <person name="Goldberg J."/>
            <person name="Griggs A."/>
            <person name="Gujja S."/>
            <person name="Hansen M."/>
            <person name="Howarth C."/>
            <person name="Imamovic A."/>
            <person name="Larimer J."/>
            <person name="McCowen C."/>
            <person name="Montmayeur A."/>
            <person name="Murphy C."/>
            <person name="Neiman D."/>
            <person name="Pearson M."/>
            <person name="Priest M."/>
            <person name="Roberts A."/>
            <person name="Saif S."/>
            <person name="Shea T."/>
            <person name="Sisk P."/>
            <person name="Sykes S."/>
            <person name="Wortman J."/>
            <person name="Nusbaum C."/>
            <person name="Birren B."/>
        </authorList>
    </citation>
    <scope>NUCLEOTIDE SEQUENCE [LARGE SCALE GENOMIC DNA]</scope>
    <source>
        <strain evidence="7 8">CM2</strain>
    </source>
</reference>
<dbReference type="InterPro" id="IPR012301">
    <property type="entry name" value="Malic_N_dom"/>
</dbReference>
<gene>
    <name evidence="7" type="ORF">HMPREF9630_02053</name>
</gene>
<protein>
    <recommendedName>
        <fullName evidence="9">NAD-dependent malic enzyme</fullName>
    </recommendedName>
</protein>
<dbReference type="InterPro" id="IPR051674">
    <property type="entry name" value="Malate_Decarboxylase"/>
</dbReference>
<dbReference type="InterPro" id="IPR036291">
    <property type="entry name" value="NAD(P)-bd_dom_sf"/>
</dbReference>
<dbReference type="HOGENOM" id="CLU_034446_2_1_9"/>
<dbReference type="GO" id="GO:0004470">
    <property type="term" value="F:malic enzyme activity"/>
    <property type="evidence" value="ECO:0007669"/>
    <property type="project" value="InterPro"/>
</dbReference>
<dbReference type="AlphaFoldDB" id="V9HUH3"/>
<feature type="binding site" evidence="3">
    <location>
        <position position="286"/>
    </location>
    <ligand>
        <name>(S)-malate</name>
        <dbReference type="ChEBI" id="CHEBI:15589"/>
    </ligand>
</feature>
<dbReference type="Pfam" id="PF00390">
    <property type="entry name" value="malic"/>
    <property type="match status" value="1"/>
</dbReference>
<dbReference type="RefSeq" id="WP_009526595.1">
    <property type="nucleotide sequence ID" value="NZ_JH815225.1"/>
</dbReference>
<keyword evidence="2" id="KW-0560">Oxidoreductase</keyword>
<evidence type="ECO:0008006" key="9">
    <source>
        <dbReference type="Google" id="ProtNLM"/>
    </source>
</evidence>
<proteinExistence type="inferred from homology"/>
<dbReference type="SUPFAM" id="SSF53223">
    <property type="entry name" value="Aminoacid dehydrogenase-like, N-terminal domain"/>
    <property type="match status" value="1"/>
</dbReference>
<sequence length="398" mass="43317">MVNFEEEALKLHKQNKGKIGIKSKININSKEVFSLAHTPGVAFACKEIQKNPDSIYEYTAKGNLVAVVTDGSSILGLGNIGSKAGMPVMEGKAMLMKEFADVDAFPICLNTQDTEEIISAIKNISPTFGAIHLEDIAAPKCIEIEKRLSDELNIPVFHDDRDGAGIVVSAALLNALKLVNKPIEKVKICINGAGAAGYGVLNMLMLLGAKNIIVCDRKGIIYKNRENDNLFKQEIADITNKDLITGNLKDAVNNADIFIGVSSSNLLDESMIRSMNEKSIVFAMANPVPEIYPDVAKKYGAFIVGSGRSDYENQINNILAFPGVFRGLLDARAKKITDSMKLAAINAIAESISDSELNPSYIIPSALDRRIAPLVSKAVFDAYKKEFNINKESDIYEI</sequence>
<dbReference type="InterPro" id="IPR045213">
    <property type="entry name" value="Malic_NAD-bd_bact_type"/>
</dbReference>
<dbReference type="SMART" id="SM01274">
    <property type="entry name" value="malic"/>
    <property type="match status" value="1"/>
</dbReference>
<evidence type="ECO:0000256" key="2">
    <source>
        <dbReference type="ARBA" id="ARBA00023002"/>
    </source>
</evidence>
<dbReference type="GO" id="GO:0016616">
    <property type="term" value="F:oxidoreductase activity, acting on the CH-OH group of donors, NAD or NADP as acceptor"/>
    <property type="evidence" value="ECO:0007669"/>
    <property type="project" value="InterPro"/>
</dbReference>
<dbReference type="OrthoDB" id="9805787at2"/>
<organism evidence="7 8">
    <name type="scientific">Peptoanaerobacter stomatis</name>
    <dbReference type="NCBI Taxonomy" id="796937"/>
    <lineage>
        <taxon>Bacteria</taxon>
        <taxon>Bacillati</taxon>
        <taxon>Bacillota</taxon>
        <taxon>Clostridia</taxon>
        <taxon>Peptostreptococcales</taxon>
        <taxon>Filifactoraceae</taxon>
        <taxon>Peptoanaerobacter</taxon>
    </lineage>
</organism>
<feature type="domain" description="Malic enzyme N-terminal" evidence="6">
    <location>
        <begin position="16"/>
        <end position="149"/>
    </location>
</feature>
<accession>V9HUH3</accession>